<reference evidence="2 3" key="1">
    <citation type="journal article" date="2006" name="Nature">
        <title>Insights from the genome of the biotrophic fungal plant pathogen Ustilago maydis.</title>
        <authorList>
            <person name="Kamper J."/>
            <person name="Kahmann R."/>
            <person name="Bolker M."/>
            <person name="Ma L.J."/>
            <person name="Brefort T."/>
            <person name="Saville B.J."/>
            <person name="Banuett F."/>
            <person name="Kronstad J.W."/>
            <person name="Gold S.E."/>
            <person name="Muller O."/>
            <person name="Perlin M.H."/>
            <person name="Wosten H.A."/>
            <person name="de Vries R."/>
            <person name="Ruiz-Herrera J."/>
            <person name="Reynaga-Pena C.G."/>
            <person name="Snetselaar K."/>
            <person name="McCann M."/>
            <person name="Perez-Martin J."/>
            <person name="Feldbrugge M."/>
            <person name="Basse C.W."/>
            <person name="Steinberg G."/>
            <person name="Ibeas J.I."/>
            <person name="Holloman W."/>
            <person name="Guzman P."/>
            <person name="Farman M."/>
            <person name="Stajich J.E."/>
            <person name="Sentandreu R."/>
            <person name="Gonzalez-Prieto J.M."/>
            <person name="Kennell J.C."/>
            <person name="Molina L."/>
            <person name="Schirawski J."/>
            <person name="Mendoza-Mendoza A."/>
            <person name="Greilinger D."/>
            <person name="Munch K."/>
            <person name="Rossel N."/>
            <person name="Scherer M."/>
            <person name="Vranes M."/>
            <person name="Ladendorf O."/>
            <person name="Vincon V."/>
            <person name="Fuchs U."/>
            <person name="Sandrock B."/>
            <person name="Meng S."/>
            <person name="Ho E.C."/>
            <person name="Cahill M.J."/>
            <person name="Boyce K.J."/>
            <person name="Klose J."/>
            <person name="Klosterman S.J."/>
            <person name="Deelstra H.J."/>
            <person name="Ortiz-Castellanos L."/>
            <person name="Li W."/>
            <person name="Sanchez-Alonso P."/>
            <person name="Schreier P.H."/>
            <person name="Hauser-Hahn I."/>
            <person name="Vaupel M."/>
            <person name="Koopmann E."/>
            <person name="Friedrich G."/>
            <person name="Voss H."/>
            <person name="Schluter T."/>
            <person name="Margolis J."/>
            <person name="Platt D."/>
            <person name="Swimmer C."/>
            <person name="Gnirke A."/>
            <person name="Chen F."/>
            <person name="Vysotskaia V."/>
            <person name="Mannhaupt G."/>
            <person name="Guldener U."/>
            <person name="Munsterkotter M."/>
            <person name="Haase D."/>
            <person name="Oesterheld M."/>
            <person name="Mewes H.W."/>
            <person name="Mauceli E.W."/>
            <person name="DeCaprio D."/>
            <person name="Wade C.M."/>
            <person name="Butler J."/>
            <person name="Young S."/>
            <person name="Jaffe D.B."/>
            <person name="Calvo S."/>
            <person name="Nusbaum C."/>
            <person name="Galagan J."/>
            <person name="Birren B.W."/>
        </authorList>
    </citation>
    <scope>NUCLEOTIDE SEQUENCE [LARGE SCALE GENOMIC DNA]</scope>
    <source>
        <strain evidence="3">DSM 14603 / FGSC 9021 / UM521</strain>
    </source>
</reference>
<dbReference type="AlphaFoldDB" id="A0A0D1DQW0"/>
<dbReference type="OrthoDB" id="3647at2759"/>
<dbReference type="Gene3D" id="3.40.50.150">
    <property type="entry name" value="Vaccinia Virus protein VP39"/>
    <property type="match status" value="1"/>
</dbReference>
<protein>
    <recommendedName>
        <fullName evidence="4">Methyltransferase type 11 domain-containing protein</fullName>
    </recommendedName>
</protein>
<keyword evidence="3" id="KW-1185">Reference proteome</keyword>
<dbReference type="CDD" id="cd02440">
    <property type="entry name" value="AdoMet_MTases"/>
    <property type="match status" value="1"/>
</dbReference>
<dbReference type="GO" id="GO:0008168">
    <property type="term" value="F:methyltransferase activity"/>
    <property type="evidence" value="ECO:0000318"/>
    <property type="project" value="GO_Central"/>
</dbReference>
<dbReference type="Proteomes" id="UP000000561">
    <property type="component" value="Chromosome 19"/>
</dbReference>
<proteinExistence type="predicted"/>
<dbReference type="PANTHER" id="PTHR43861:SF3">
    <property type="entry name" value="PUTATIVE (AFU_ORTHOLOGUE AFUA_2G14390)-RELATED"/>
    <property type="match status" value="1"/>
</dbReference>
<evidence type="ECO:0008006" key="4">
    <source>
        <dbReference type="Google" id="ProtNLM"/>
    </source>
</evidence>
<dbReference type="EMBL" id="CM003158">
    <property type="protein sequence ID" value="KIS66356.1"/>
    <property type="molecule type" value="Genomic_DNA"/>
</dbReference>
<dbReference type="STRING" id="237631.A0A0D1DQW0"/>
<dbReference type="RefSeq" id="XP_011392056.1">
    <property type="nucleotide sequence ID" value="XM_011393754.1"/>
</dbReference>
<name>A0A0D1DQW0_MYCMD</name>
<gene>
    <name evidence="2" type="ORF">UMAG_05354</name>
</gene>
<dbReference type="VEuPathDB" id="FungiDB:UMAG_05354"/>
<dbReference type="InterPro" id="IPR029063">
    <property type="entry name" value="SAM-dependent_MTases_sf"/>
</dbReference>
<evidence type="ECO:0000256" key="1">
    <source>
        <dbReference type="ARBA" id="ARBA00022679"/>
    </source>
</evidence>
<sequence length="232" mass="25613">MSTIQAQPNYSSGNDRFDNEAATWDTKPEVVLSSRLCLSSILSNQSTYFPCLSTASILEIGCGTGLLTVPLSQHVESVLALDTAAAMIDMLNAKILLHSLESKVTTKVKLLEDPNDPLLQGKKFDLALSHLVFHHVPDMGKLVQVVYGTLKSGGRIWISDFEHDGPQAEAFHPKHKHAGVERHGLERREMKEILETAGFDHVEVFESFKMDKQVDSGETQSFPFLAITGVRP</sequence>
<evidence type="ECO:0000313" key="3">
    <source>
        <dbReference type="Proteomes" id="UP000000561"/>
    </source>
</evidence>
<dbReference type="PANTHER" id="PTHR43861">
    <property type="entry name" value="TRANS-ACONITATE 2-METHYLTRANSFERASE-RELATED"/>
    <property type="match status" value="1"/>
</dbReference>
<organism evidence="2 3">
    <name type="scientific">Mycosarcoma maydis</name>
    <name type="common">Corn smut fungus</name>
    <name type="synonym">Ustilago maydis</name>
    <dbReference type="NCBI Taxonomy" id="5270"/>
    <lineage>
        <taxon>Eukaryota</taxon>
        <taxon>Fungi</taxon>
        <taxon>Dikarya</taxon>
        <taxon>Basidiomycota</taxon>
        <taxon>Ustilaginomycotina</taxon>
        <taxon>Ustilaginomycetes</taxon>
        <taxon>Ustilaginales</taxon>
        <taxon>Ustilaginaceae</taxon>
        <taxon>Mycosarcoma</taxon>
    </lineage>
</organism>
<dbReference type="KEGG" id="uma:UMAG_05354"/>
<accession>A0A0D1DQW0</accession>
<dbReference type="Pfam" id="PF13489">
    <property type="entry name" value="Methyltransf_23"/>
    <property type="match status" value="1"/>
</dbReference>
<keyword evidence="1" id="KW-0808">Transferase</keyword>
<dbReference type="GeneID" id="23565271"/>
<dbReference type="SUPFAM" id="SSF53335">
    <property type="entry name" value="S-adenosyl-L-methionine-dependent methyltransferases"/>
    <property type="match status" value="1"/>
</dbReference>
<evidence type="ECO:0000313" key="2">
    <source>
        <dbReference type="EMBL" id="KIS66356.1"/>
    </source>
</evidence>
<dbReference type="InParanoid" id="A0A0D1DQW0"/>